<reference evidence="1 2" key="1">
    <citation type="submission" date="2014-08" db="EMBL/GenBank/DDBJ databases">
        <authorList>
            <person name="Moulin Lionel"/>
        </authorList>
    </citation>
    <scope>NUCLEOTIDE SEQUENCE [LARGE SCALE GENOMIC DNA]</scope>
</reference>
<sequence length="40" mass="4512">MSDWNDRYDFATFNDPARRNDRAGPVLAALFGALPVFVQP</sequence>
<dbReference type="AlphaFoldDB" id="A0A090G3Q1"/>
<gene>
    <name evidence="1" type="ORF">MPL3365_210006</name>
</gene>
<dbReference type="Proteomes" id="UP000046122">
    <property type="component" value="Unassembled WGS sequence"/>
</dbReference>
<protein>
    <submittedName>
        <fullName evidence="1">Uncharacterized protein</fullName>
    </submittedName>
</protein>
<evidence type="ECO:0000313" key="1">
    <source>
        <dbReference type="EMBL" id="CDX55712.1"/>
    </source>
</evidence>
<proteinExistence type="predicted"/>
<name>A0A090G3Q1_MESPL</name>
<dbReference type="EMBL" id="CCNE01000014">
    <property type="protein sequence ID" value="CDX55712.1"/>
    <property type="molecule type" value="Genomic_DNA"/>
</dbReference>
<accession>A0A090G3Q1</accession>
<evidence type="ECO:0000313" key="2">
    <source>
        <dbReference type="Proteomes" id="UP000046122"/>
    </source>
</evidence>
<organism evidence="1 2">
    <name type="scientific">Mesorhizobium plurifarium</name>
    <dbReference type="NCBI Taxonomy" id="69974"/>
    <lineage>
        <taxon>Bacteria</taxon>
        <taxon>Pseudomonadati</taxon>
        <taxon>Pseudomonadota</taxon>
        <taxon>Alphaproteobacteria</taxon>
        <taxon>Hyphomicrobiales</taxon>
        <taxon>Phyllobacteriaceae</taxon>
        <taxon>Mesorhizobium</taxon>
    </lineage>
</organism>